<dbReference type="OrthoDB" id="9761935at2"/>
<name>A0A346Y406_9ACTN</name>
<dbReference type="Gene3D" id="1.25.40.10">
    <property type="entry name" value="Tetratricopeptide repeat domain"/>
    <property type="match status" value="1"/>
</dbReference>
<sequence length="888" mass="91605">MRGAMAVSTPLPDRADAVAELVLADPHAGLALAEEVAAEARAAGADEPLAVVLRAAAWAAREVFSHDRAEALLDECITVCEHAGLAERLVEALVTRSAIHLERGRTDLARADVALAGQSASPAQQAEVAFADALVLQTAGDTLAAVAGYERARDLLTGGDANLAGKIGNNLGELLTMLGQHERAEEVLADAARTAAPFRGGLYLAITANRAELALRRGAPALAMTRYAEVEQLCIELDVPLAELYREKADALSSMYLLDEAADAAAMAVAEVRRAGGVPILLVDTLLPLARAALARGRLEEAADAASEAAALAAGQQRAGREAEATLLSLRARAGRAPSPDLLEEIEVTEARLRTLGHRLAAVDAALLLGDVAFAVGAPGVAAEAWRRAADDGAGTDDGSAMMRVQRHRALAGAARVDGDVAACLGHCRAGLAELEGYRATVGSAELRSRAAAHGTVLASTGLAAAVHAGDVTLVWEWMERSRSVPVAGPTGADAQVATWLAEIRALEAALSDPELAEDGRAAARVHELGALERRVRERLWASDEGPTPGGATADGDAGGWLDRLHERLGADGALVQVQRHGEALLAVVAFGGDLALVELGPADAITQAAVQLGEAMRRVTASRSTRMVDSARRGAERLVEDLAGRVWTPLAPLLDRASDVVVVPPADLLAVPWSVLGGLAEVPVTLDVSARSWMASVDRQAASDRVVLAAGPRLEAAEHETALLAEVFPDATLLVGEAATGQAVLAAAEGAGLVHLACHGRLRTDSPWFSSIELADGPVTVHEVTALSRPAHRWVLAACELGHPGDLVGPELEGMVGALLASGAGAVVASTANLPDDVSGPVMAALHTELAAGATMARALWSARRTLDPSSPHGWAAGLMLVCYGGG</sequence>
<dbReference type="SUPFAM" id="SSF48452">
    <property type="entry name" value="TPR-like"/>
    <property type="match status" value="1"/>
</dbReference>
<dbReference type="InterPro" id="IPR011990">
    <property type="entry name" value="TPR-like_helical_dom_sf"/>
</dbReference>
<dbReference type="AlphaFoldDB" id="A0A346Y406"/>
<dbReference type="EMBL" id="CP031165">
    <property type="protein sequence ID" value="AXV09203.1"/>
    <property type="molecule type" value="Genomic_DNA"/>
</dbReference>
<accession>A0A346Y406</accession>
<evidence type="ECO:0000259" key="1">
    <source>
        <dbReference type="Pfam" id="PF12770"/>
    </source>
</evidence>
<gene>
    <name evidence="2" type="ORF">DVS28_a4542</name>
</gene>
<keyword evidence="3" id="KW-1185">Reference proteome</keyword>
<evidence type="ECO:0000313" key="3">
    <source>
        <dbReference type="Proteomes" id="UP000264006"/>
    </source>
</evidence>
<proteinExistence type="predicted"/>
<protein>
    <submittedName>
        <fullName evidence="2">Tetratricopeptide TPR_4</fullName>
    </submittedName>
</protein>
<organism evidence="2 3">
    <name type="scientific">Euzebya pacifica</name>
    <dbReference type="NCBI Taxonomy" id="1608957"/>
    <lineage>
        <taxon>Bacteria</taxon>
        <taxon>Bacillati</taxon>
        <taxon>Actinomycetota</taxon>
        <taxon>Nitriliruptoria</taxon>
        <taxon>Euzebyales</taxon>
    </lineage>
</organism>
<dbReference type="Pfam" id="PF12770">
    <property type="entry name" value="CHAT"/>
    <property type="match status" value="1"/>
</dbReference>
<dbReference type="Proteomes" id="UP000264006">
    <property type="component" value="Chromosome"/>
</dbReference>
<dbReference type="InterPro" id="IPR024983">
    <property type="entry name" value="CHAT_dom"/>
</dbReference>
<feature type="domain" description="CHAT" evidence="1">
    <location>
        <begin position="639"/>
        <end position="879"/>
    </location>
</feature>
<reference evidence="2 3" key="1">
    <citation type="submission" date="2018-09" db="EMBL/GenBank/DDBJ databases">
        <title>Complete genome sequence of Euzebya sp. DY32-46 isolated from seawater of Pacific Ocean.</title>
        <authorList>
            <person name="Xu L."/>
            <person name="Wu Y.-H."/>
            <person name="Xu X.-W."/>
        </authorList>
    </citation>
    <scope>NUCLEOTIDE SEQUENCE [LARGE SCALE GENOMIC DNA]</scope>
    <source>
        <strain evidence="2 3">DY32-46</strain>
    </source>
</reference>
<evidence type="ECO:0000313" key="2">
    <source>
        <dbReference type="EMBL" id="AXV09203.1"/>
    </source>
</evidence>
<dbReference type="KEGG" id="euz:DVS28_a4542"/>